<evidence type="ECO:0000313" key="2">
    <source>
        <dbReference type="Proteomes" id="UP001147653"/>
    </source>
</evidence>
<reference evidence="1" key="1">
    <citation type="submission" date="2022-10" db="EMBL/GenBank/DDBJ databases">
        <title>The WGS of Solirubrobacter phytolaccae KCTC 29190.</title>
        <authorList>
            <person name="Jiang Z."/>
        </authorList>
    </citation>
    <scope>NUCLEOTIDE SEQUENCE</scope>
    <source>
        <strain evidence="1">KCTC 29190</strain>
    </source>
</reference>
<name>A0A9X3NJF6_9ACTN</name>
<gene>
    <name evidence="1" type="ORF">OJ997_19265</name>
</gene>
<organism evidence="1 2">
    <name type="scientific">Solirubrobacter phytolaccae</name>
    <dbReference type="NCBI Taxonomy" id="1404360"/>
    <lineage>
        <taxon>Bacteria</taxon>
        <taxon>Bacillati</taxon>
        <taxon>Actinomycetota</taxon>
        <taxon>Thermoleophilia</taxon>
        <taxon>Solirubrobacterales</taxon>
        <taxon>Solirubrobacteraceae</taxon>
        <taxon>Solirubrobacter</taxon>
    </lineage>
</organism>
<comment type="caution">
    <text evidence="1">The sequence shown here is derived from an EMBL/GenBank/DDBJ whole genome shotgun (WGS) entry which is preliminary data.</text>
</comment>
<accession>A0A9X3NJF6</accession>
<dbReference type="InterPro" id="IPR011049">
    <property type="entry name" value="Serralysin-like_metalloprot_C"/>
</dbReference>
<proteinExistence type="predicted"/>
<dbReference type="SUPFAM" id="SSF51120">
    <property type="entry name" value="beta-Roll"/>
    <property type="match status" value="1"/>
</dbReference>
<dbReference type="Proteomes" id="UP001147653">
    <property type="component" value="Unassembled WGS sequence"/>
</dbReference>
<sequence>MLALLAATAALAPTATVGREGTELVYRGASGVKDRVTLVVVRDAIQVFDADDPNTRIAPGAGCKRGRDAVECPVAGITTVRVHAGDGNDLVAVQLEQPLIVDLGPGDDEFGGDAPSLALTGGDGDDEANFGAKTGAIDMGPGNDIADAMTADLTGPLTLAGGDGNDRLFIFGETGPGTAMSGGSGDDWFTVQAGEGPGADIGCGEGADRIVAELADRPGAGCGPYLAGITPGTVSRTFREGALTAPATGTVTLHRDKGEGDAAATLARGTFDAPAGPLRVRLKTTAAGRRGPKRPRVIVTVRTRSGGERHEVTFRSRLR</sequence>
<evidence type="ECO:0000313" key="1">
    <source>
        <dbReference type="EMBL" id="MDA0182457.1"/>
    </source>
</evidence>
<keyword evidence="2" id="KW-1185">Reference proteome</keyword>
<dbReference type="AlphaFoldDB" id="A0A9X3NJF6"/>
<evidence type="ECO:0008006" key="3">
    <source>
        <dbReference type="Google" id="ProtNLM"/>
    </source>
</evidence>
<dbReference type="EMBL" id="JAPDDP010000036">
    <property type="protein sequence ID" value="MDA0182457.1"/>
    <property type="molecule type" value="Genomic_DNA"/>
</dbReference>
<dbReference type="PRINTS" id="PR00313">
    <property type="entry name" value="CABNDNGRPT"/>
</dbReference>
<dbReference type="Gene3D" id="2.160.20.160">
    <property type="match status" value="1"/>
</dbReference>
<dbReference type="RefSeq" id="WP_270026825.1">
    <property type="nucleotide sequence ID" value="NZ_JAPDDP010000036.1"/>
</dbReference>
<protein>
    <recommendedName>
        <fullName evidence="3">Calcium-binding protein</fullName>
    </recommendedName>
</protein>